<dbReference type="Proteomes" id="UP000266172">
    <property type="component" value="Unassembled WGS sequence"/>
</dbReference>
<reference evidence="3 4" key="1">
    <citation type="submission" date="2018-08" db="EMBL/GenBank/DDBJ databases">
        <title>A genome reference for cultivated species of the human gut microbiota.</title>
        <authorList>
            <person name="Zou Y."/>
            <person name="Xue W."/>
            <person name="Luo G."/>
        </authorList>
    </citation>
    <scope>NUCLEOTIDE SEQUENCE [LARGE SCALE GENOMIC DNA]</scope>
    <source>
        <strain evidence="3 4">AF22-12AC</strain>
    </source>
</reference>
<feature type="region of interest" description="Disordered" evidence="1">
    <location>
        <begin position="49"/>
        <end position="130"/>
    </location>
</feature>
<evidence type="ECO:0008006" key="5">
    <source>
        <dbReference type="Google" id="ProtNLM"/>
    </source>
</evidence>
<dbReference type="Gene3D" id="3.30.1490.480">
    <property type="entry name" value="Endolytic murein transglycosylase"/>
    <property type="match status" value="1"/>
</dbReference>
<evidence type="ECO:0000313" key="4">
    <source>
        <dbReference type="Proteomes" id="UP000266172"/>
    </source>
</evidence>
<dbReference type="RefSeq" id="WP_118096522.1">
    <property type="nucleotide sequence ID" value="NZ_QRVL01000001.1"/>
</dbReference>
<organism evidence="3 4">
    <name type="scientific">Roseburia hominis</name>
    <dbReference type="NCBI Taxonomy" id="301301"/>
    <lineage>
        <taxon>Bacteria</taxon>
        <taxon>Bacillati</taxon>
        <taxon>Bacillota</taxon>
        <taxon>Clostridia</taxon>
        <taxon>Lachnospirales</taxon>
        <taxon>Lachnospiraceae</taxon>
        <taxon>Roseburia</taxon>
    </lineage>
</organism>
<feature type="compositionally biased region" description="Low complexity" evidence="1">
    <location>
        <begin position="120"/>
        <end position="129"/>
    </location>
</feature>
<keyword evidence="2" id="KW-0472">Membrane</keyword>
<evidence type="ECO:0000256" key="1">
    <source>
        <dbReference type="SAM" id="MobiDB-lite"/>
    </source>
</evidence>
<keyword evidence="2" id="KW-0812">Transmembrane</keyword>
<evidence type="ECO:0000256" key="2">
    <source>
        <dbReference type="SAM" id="Phobius"/>
    </source>
</evidence>
<dbReference type="AlphaFoldDB" id="A0A395VFG3"/>
<feature type="transmembrane region" description="Helical" evidence="2">
    <location>
        <begin position="6"/>
        <end position="25"/>
    </location>
</feature>
<comment type="caution">
    <text evidence="3">The sequence shown here is derived from an EMBL/GenBank/DDBJ whole genome shotgun (WGS) entry which is preliminary data.</text>
</comment>
<feature type="compositionally biased region" description="Acidic residues" evidence="1">
    <location>
        <begin position="52"/>
        <end position="65"/>
    </location>
</feature>
<gene>
    <name evidence="3" type="ORF">DWX93_02500</name>
</gene>
<protein>
    <recommendedName>
        <fullName evidence="5">YceG-like family protein</fullName>
    </recommendedName>
</protein>
<accession>A0A395VFG3</accession>
<name>A0A395VFG3_9FIRM</name>
<evidence type="ECO:0000313" key="3">
    <source>
        <dbReference type="EMBL" id="RGS42222.1"/>
    </source>
</evidence>
<keyword evidence="2" id="KW-1133">Transmembrane helix</keyword>
<proteinExistence type="predicted"/>
<sequence>MKLKYYLRGLGIGIIVTTVILAVSFSKKEIKMSDEEIMARAAQLGMVMQETETTEQGDTEQDPDGTDTGAKTEVVTEQTASELLEERTAAEETAQNTEAAAEDVAAEAQENSANTDEETQAQQEAAGAEDPSGVYRLVIQKGDVCRIVCEKLAENGVISDAETFRQYLSQIGYASNMRVGNYDIPYGLSNEEIAKILQAGPLEE</sequence>
<dbReference type="EMBL" id="QRVL01000001">
    <property type="protein sequence ID" value="RGS42222.1"/>
    <property type="molecule type" value="Genomic_DNA"/>
</dbReference>